<dbReference type="EMBL" id="CVRI01000057">
    <property type="protein sequence ID" value="CRL02120.1"/>
    <property type="molecule type" value="Genomic_DNA"/>
</dbReference>
<gene>
    <name evidence="1" type="ORF">CLUMA_CG015707</name>
</gene>
<proteinExistence type="predicted"/>
<accession>A0A1J1IPM9</accession>
<name>A0A1J1IPM9_9DIPT</name>
<protein>
    <submittedName>
        <fullName evidence="1">CLUMA_CG015707, isoform A</fullName>
    </submittedName>
</protein>
<sequence length="59" mass="6911">MELFLPSLSQLSANCFVVHYATTKHFRGLADGIYSDTKSDYYVRLFCARYHKVKGRYEI</sequence>
<reference evidence="1 2" key="1">
    <citation type="submission" date="2015-04" db="EMBL/GenBank/DDBJ databases">
        <authorList>
            <person name="Syromyatnikov M.Y."/>
            <person name="Popov V.N."/>
        </authorList>
    </citation>
    <scope>NUCLEOTIDE SEQUENCE [LARGE SCALE GENOMIC DNA]</scope>
</reference>
<evidence type="ECO:0000313" key="1">
    <source>
        <dbReference type="EMBL" id="CRL02120.1"/>
    </source>
</evidence>
<evidence type="ECO:0000313" key="2">
    <source>
        <dbReference type="Proteomes" id="UP000183832"/>
    </source>
</evidence>
<dbReference type="AlphaFoldDB" id="A0A1J1IPM9"/>
<organism evidence="1 2">
    <name type="scientific">Clunio marinus</name>
    <dbReference type="NCBI Taxonomy" id="568069"/>
    <lineage>
        <taxon>Eukaryota</taxon>
        <taxon>Metazoa</taxon>
        <taxon>Ecdysozoa</taxon>
        <taxon>Arthropoda</taxon>
        <taxon>Hexapoda</taxon>
        <taxon>Insecta</taxon>
        <taxon>Pterygota</taxon>
        <taxon>Neoptera</taxon>
        <taxon>Endopterygota</taxon>
        <taxon>Diptera</taxon>
        <taxon>Nematocera</taxon>
        <taxon>Chironomoidea</taxon>
        <taxon>Chironomidae</taxon>
        <taxon>Clunio</taxon>
    </lineage>
</organism>
<keyword evidence="2" id="KW-1185">Reference proteome</keyword>
<dbReference type="Proteomes" id="UP000183832">
    <property type="component" value="Unassembled WGS sequence"/>
</dbReference>